<dbReference type="EMBL" id="JBBNAE010000008">
    <property type="protein sequence ID" value="KAK9103052.1"/>
    <property type="molecule type" value="Genomic_DNA"/>
</dbReference>
<gene>
    <name evidence="1" type="ORF">Sjap_020306</name>
</gene>
<dbReference type="AlphaFoldDB" id="A0AAP0F5Y8"/>
<keyword evidence="2" id="KW-1185">Reference proteome</keyword>
<accession>A0AAP0F5Y8</accession>
<comment type="caution">
    <text evidence="1">The sequence shown here is derived from an EMBL/GenBank/DDBJ whole genome shotgun (WGS) entry which is preliminary data.</text>
</comment>
<evidence type="ECO:0000313" key="1">
    <source>
        <dbReference type="EMBL" id="KAK9103052.1"/>
    </source>
</evidence>
<organism evidence="1 2">
    <name type="scientific">Stephania japonica</name>
    <dbReference type="NCBI Taxonomy" id="461633"/>
    <lineage>
        <taxon>Eukaryota</taxon>
        <taxon>Viridiplantae</taxon>
        <taxon>Streptophyta</taxon>
        <taxon>Embryophyta</taxon>
        <taxon>Tracheophyta</taxon>
        <taxon>Spermatophyta</taxon>
        <taxon>Magnoliopsida</taxon>
        <taxon>Ranunculales</taxon>
        <taxon>Menispermaceae</taxon>
        <taxon>Menispermoideae</taxon>
        <taxon>Cissampelideae</taxon>
        <taxon>Stephania</taxon>
    </lineage>
</organism>
<name>A0AAP0F5Y8_9MAGN</name>
<sequence length="66" mass="7360">MCLGVHPKLLDSTSLLKFIELHTILEYSSNNNIARFLTDSFVVIDASPQQPDGGLHFLILGLEETF</sequence>
<evidence type="ECO:0000313" key="2">
    <source>
        <dbReference type="Proteomes" id="UP001417504"/>
    </source>
</evidence>
<protein>
    <submittedName>
        <fullName evidence="1">Uncharacterized protein</fullName>
    </submittedName>
</protein>
<reference evidence="1 2" key="1">
    <citation type="submission" date="2024-01" db="EMBL/GenBank/DDBJ databases">
        <title>Genome assemblies of Stephania.</title>
        <authorList>
            <person name="Yang L."/>
        </authorList>
    </citation>
    <scope>NUCLEOTIDE SEQUENCE [LARGE SCALE GENOMIC DNA]</scope>
    <source>
        <strain evidence="1">QJT</strain>
        <tissue evidence="1">Leaf</tissue>
    </source>
</reference>
<proteinExistence type="predicted"/>
<dbReference type="Proteomes" id="UP001417504">
    <property type="component" value="Unassembled WGS sequence"/>
</dbReference>